<dbReference type="EMBL" id="MHOI01000036">
    <property type="protein sequence ID" value="OGZ60780.1"/>
    <property type="molecule type" value="Genomic_DNA"/>
</dbReference>
<evidence type="ECO:0000256" key="3">
    <source>
        <dbReference type="ARBA" id="ARBA00022475"/>
    </source>
</evidence>
<dbReference type="GO" id="GO:0043952">
    <property type="term" value="P:protein transport by the Sec complex"/>
    <property type="evidence" value="ECO:0007669"/>
    <property type="project" value="TreeGrafter"/>
</dbReference>
<proteinExistence type="predicted"/>
<comment type="caution">
    <text evidence="10">The sequence shown here is derived from an EMBL/GenBank/DDBJ whole genome shotgun (WGS) entry which is preliminary data.</text>
</comment>
<keyword evidence="4 9" id="KW-0812">Transmembrane</keyword>
<evidence type="ECO:0000313" key="11">
    <source>
        <dbReference type="Proteomes" id="UP000179153"/>
    </source>
</evidence>
<dbReference type="AlphaFoldDB" id="A0A1G2HER3"/>
<feature type="transmembrane region" description="Helical" evidence="9">
    <location>
        <begin position="32"/>
        <end position="52"/>
    </location>
</feature>
<dbReference type="GO" id="GO:0005886">
    <property type="term" value="C:plasma membrane"/>
    <property type="evidence" value="ECO:0007669"/>
    <property type="project" value="TreeGrafter"/>
</dbReference>
<keyword evidence="5" id="KW-0653">Protein transport</keyword>
<dbReference type="Gene3D" id="1.20.5.1030">
    <property type="entry name" value="Preprotein translocase secy subunit"/>
    <property type="match status" value="1"/>
</dbReference>
<dbReference type="PANTHER" id="PTHR33910">
    <property type="entry name" value="PROTEIN TRANSLOCASE SUBUNIT SECE"/>
    <property type="match status" value="1"/>
</dbReference>
<protein>
    <submittedName>
        <fullName evidence="10">Preprotein translocase subunit SecE</fullName>
    </submittedName>
</protein>
<dbReference type="InterPro" id="IPR001901">
    <property type="entry name" value="Translocase_SecE/Sec61-g"/>
</dbReference>
<dbReference type="InterPro" id="IPR005807">
    <property type="entry name" value="SecE_bac"/>
</dbReference>
<keyword evidence="2" id="KW-0813">Transport</keyword>
<evidence type="ECO:0000256" key="5">
    <source>
        <dbReference type="ARBA" id="ARBA00022927"/>
    </source>
</evidence>
<keyword evidence="6 9" id="KW-1133">Transmembrane helix</keyword>
<organism evidence="10 11">
    <name type="scientific">Candidatus Spechtbacteria bacterium RIFCSPLOWO2_01_FULL_46_10</name>
    <dbReference type="NCBI Taxonomy" id="1802163"/>
    <lineage>
        <taxon>Bacteria</taxon>
        <taxon>Candidatus Spechtiibacteriota</taxon>
    </lineage>
</organism>
<dbReference type="GO" id="GO:0008320">
    <property type="term" value="F:protein transmembrane transporter activity"/>
    <property type="evidence" value="ECO:0007669"/>
    <property type="project" value="InterPro"/>
</dbReference>
<dbReference type="STRING" id="1802163.A2932_02355"/>
<name>A0A1G2HER3_9BACT</name>
<dbReference type="GO" id="GO:0006886">
    <property type="term" value="P:intracellular protein transport"/>
    <property type="evidence" value="ECO:0007669"/>
    <property type="project" value="InterPro"/>
</dbReference>
<evidence type="ECO:0000256" key="7">
    <source>
        <dbReference type="ARBA" id="ARBA00023010"/>
    </source>
</evidence>
<dbReference type="Proteomes" id="UP000179153">
    <property type="component" value="Unassembled WGS sequence"/>
</dbReference>
<sequence>MFITKSIFVVMRFLQEVRIEMKKVNWLSRKEALRLTAIVIIISVVTAIYLGAVDYLLNFLVGTFVF</sequence>
<dbReference type="NCBIfam" id="TIGR00964">
    <property type="entry name" value="secE_bact"/>
    <property type="match status" value="1"/>
</dbReference>
<evidence type="ECO:0000256" key="2">
    <source>
        <dbReference type="ARBA" id="ARBA00022448"/>
    </source>
</evidence>
<evidence type="ECO:0000313" key="10">
    <source>
        <dbReference type="EMBL" id="OGZ60780.1"/>
    </source>
</evidence>
<gene>
    <name evidence="10" type="ORF">A2932_02355</name>
</gene>
<keyword evidence="8 9" id="KW-0472">Membrane</keyword>
<accession>A0A1G2HER3</accession>
<evidence type="ECO:0000256" key="9">
    <source>
        <dbReference type="SAM" id="Phobius"/>
    </source>
</evidence>
<evidence type="ECO:0000256" key="6">
    <source>
        <dbReference type="ARBA" id="ARBA00022989"/>
    </source>
</evidence>
<dbReference type="InterPro" id="IPR038379">
    <property type="entry name" value="SecE_sf"/>
</dbReference>
<dbReference type="GO" id="GO:0006605">
    <property type="term" value="P:protein targeting"/>
    <property type="evidence" value="ECO:0007669"/>
    <property type="project" value="InterPro"/>
</dbReference>
<reference evidence="10 11" key="1">
    <citation type="journal article" date="2016" name="Nat. Commun.">
        <title>Thousands of microbial genomes shed light on interconnected biogeochemical processes in an aquifer system.</title>
        <authorList>
            <person name="Anantharaman K."/>
            <person name="Brown C.T."/>
            <person name="Hug L.A."/>
            <person name="Sharon I."/>
            <person name="Castelle C.J."/>
            <person name="Probst A.J."/>
            <person name="Thomas B.C."/>
            <person name="Singh A."/>
            <person name="Wilkins M.J."/>
            <person name="Karaoz U."/>
            <person name="Brodie E.L."/>
            <person name="Williams K.H."/>
            <person name="Hubbard S.S."/>
            <person name="Banfield J.F."/>
        </authorList>
    </citation>
    <scope>NUCLEOTIDE SEQUENCE [LARGE SCALE GENOMIC DNA]</scope>
</reference>
<evidence type="ECO:0000256" key="1">
    <source>
        <dbReference type="ARBA" id="ARBA00004370"/>
    </source>
</evidence>
<dbReference type="PANTHER" id="PTHR33910:SF1">
    <property type="entry name" value="PROTEIN TRANSLOCASE SUBUNIT SECE"/>
    <property type="match status" value="1"/>
</dbReference>
<dbReference type="GO" id="GO:0009306">
    <property type="term" value="P:protein secretion"/>
    <property type="evidence" value="ECO:0007669"/>
    <property type="project" value="InterPro"/>
</dbReference>
<evidence type="ECO:0000256" key="4">
    <source>
        <dbReference type="ARBA" id="ARBA00022692"/>
    </source>
</evidence>
<keyword evidence="7" id="KW-0811">Translocation</keyword>
<evidence type="ECO:0000256" key="8">
    <source>
        <dbReference type="ARBA" id="ARBA00023136"/>
    </source>
</evidence>
<keyword evidence="3" id="KW-1003">Cell membrane</keyword>
<dbReference type="Pfam" id="PF00584">
    <property type="entry name" value="SecE"/>
    <property type="match status" value="1"/>
</dbReference>
<comment type="subcellular location">
    <subcellularLocation>
        <location evidence="1">Membrane</location>
    </subcellularLocation>
</comment>